<dbReference type="PANTHER" id="PTHR45625">
    <property type="entry name" value="PEPTIDYL-PROLYL CIS-TRANS ISOMERASE-RELATED"/>
    <property type="match status" value="1"/>
</dbReference>
<dbReference type="InterPro" id="IPR024936">
    <property type="entry name" value="Cyclophilin-type_PPIase"/>
</dbReference>
<dbReference type="InterPro" id="IPR044666">
    <property type="entry name" value="Cyclophilin_A-like"/>
</dbReference>
<keyword evidence="8" id="KW-1185">Reference proteome</keyword>
<evidence type="ECO:0000256" key="2">
    <source>
        <dbReference type="ARBA" id="ARBA00007365"/>
    </source>
</evidence>
<comment type="similarity">
    <text evidence="2 5">Belongs to the cyclophilin-type PPIase family.</text>
</comment>
<organism evidence="7 8">
    <name type="scientific">Allisonella histaminiformans</name>
    <dbReference type="NCBI Taxonomy" id="209880"/>
    <lineage>
        <taxon>Bacteria</taxon>
        <taxon>Bacillati</taxon>
        <taxon>Bacillota</taxon>
        <taxon>Negativicutes</taxon>
        <taxon>Veillonellales</taxon>
        <taxon>Veillonellaceae</taxon>
        <taxon>Allisonella</taxon>
    </lineage>
</organism>
<evidence type="ECO:0000313" key="7">
    <source>
        <dbReference type="EMBL" id="SDA51755.1"/>
    </source>
</evidence>
<dbReference type="Proteomes" id="UP000199689">
    <property type="component" value="Unassembled WGS sequence"/>
</dbReference>
<dbReference type="GeneID" id="87756071"/>
<dbReference type="EMBL" id="FMXA01000012">
    <property type="protein sequence ID" value="SDA51755.1"/>
    <property type="molecule type" value="Genomic_DNA"/>
</dbReference>
<evidence type="ECO:0000256" key="4">
    <source>
        <dbReference type="ARBA" id="ARBA00023235"/>
    </source>
</evidence>
<evidence type="ECO:0000256" key="3">
    <source>
        <dbReference type="ARBA" id="ARBA00023110"/>
    </source>
</evidence>
<name>A0A1G5W394_9FIRM</name>
<dbReference type="InterPro" id="IPR002130">
    <property type="entry name" value="Cyclophilin-type_PPIase_dom"/>
</dbReference>
<dbReference type="SUPFAM" id="SSF50891">
    <property type="entry name" value="Cyclophilin-like"/>
    <property type="match status" value="1"/>
</dbReference>
<dbReference type="EC" id="5.2.1.8" evidence="5"/>
<reference evidence="7 8" key="1">
    <citation type="submission" date="2016-10" db="EMBL/GenBank/DDBJ databases">
        <authorList>
            <person name="de Groot N.N."/>
        </authorList>
    </citation>
    <scope>NUCLEOTIDE SEQUENCE [LARGE SCALE GENOMIC DNA]</scope>
    <source>
        <strain evidence="7 8">DSM 15230</strain>
    </source>
</reference>
<dbReference type="PANTHER" id="PTHR45625:SF4">
    <property type="entry name" value="PEPTIDYLPROLYL ISOMERASE DOMAIN AND WD REPEAT-CONTAINING PROTEIN 1"/>
    <property type="match status" value="1"/>
</dbReference>
<evidence type="ECO:0000256" key="1">
    <source>
        <dbReference type="ARBA" id="ARBA00002388"/>
    </source>
</evidence>
<dbReference type="CDD" id="cd00317">
    <property type="entry name" value="cyclophilin"/>
    <property type="match status" value="1"/>
</dbReference>
<evidence type="ECO:0000256" key="5">
    <source>
        <dbReference type="RuleBase" id="RU363019"/>
    </source>
</evidence>
<dbReference type="Gene3D" id="2.40.100.10">
    <property type="entry name" value="Cyclophilin-like"/>
    <property type="match status" value="1"/>
</dbReference>
<proteinExistence type="inferred from homology"/>
<evidence type="ECO:0000313" key="8">
    <source>
        <dbReference type="Proteomes" id="UP000199689"/>
    </source>
</evidence>
<dbReference type="RefSeq" id="WP_091364561.1">
    <property type="nucleotide sequence ID" value="NZ_FMXA01000012.1"/>
</dbReference>
<dbReference type="PRINTS" id="PR00153">
    <property type="entry name" value="CSAPPISMRASE"/>
</dbReference>
<keyword evidence="3 5" id="KW-0697">Rotamase</keyword>
<dbReference type="AlphaFoldDB" id="A0A1G5W394"/>
<sequence length="159" mass="17554">MAEKKVFADFKTNHGSFTIELFADKAPITVGNFRKLAESGFYDGTIFHRVIRGFMIQGGDPEGTGYGGSKDVIPDEFGDGLTFDEPGILAMANAGPNTGRSQFFITVAPTPWLQNHHAIFGKVTEHYDVVQTISRASTDWRDKPVEDVVVEKITIREAE</sequence>
<gene>
    <name evidence="7" type="ORF">SAMN02910343_01049</name>
</gene>
<comment type="catalytic activity">
    <reaction evidence="5">
        <text>[protein]-peptidylproline (omega=180) = [protein]-peptidylproline (omega=0)</text>
        <dbReference type="Rhea" id="RHEA:16237"/>
        <dbReference type="Rhea" id="RHEA-COMP:10747"/>
        <dbReference type="Rhea" id="RHEA-COMP:10748"/>
        <dbReference type="ChEBI" id="CHEBI:83833"/>
        <dbReference type="ChEBI" id="CHEBI:83834"/>
        <dbReference type="EC" id="5.2.1.8"/>
    </reaction>
</comment>
<protein>
    <recommendedName>
        <fullName evidence="5">Peptidyl-prolyl cis-trans isomerase</fullName>
        <shortName evidence="5">PPIase</shortName>
        <ecNumber evidence="5">5.2.1.8</ecNumber>
    </recommendedName>
</protein>
<dbReference type="GO" id="GO:0003755">
    <property type="term" value="F:peptidyl-prolyl cis-trans isomerase activity"/>
    <property type="evidence" value="ECO:0007669"/>
    <property type="project" value="UniProtKB-UniRule"/>
</dbReference>
<dbReference type="InterPro" id="IPR029000">
    <property type="entry name" value="Cyclophilin-like_dom_sf"/>
</dbReference>
<comment type="function">
    <text evidence="1 5">PPIases accelerate the folding of proteins. It catalyzes the cis-trans isomerization of proline imidic peptide bonds in oligopeptides.</text>
</comment>
<keyword evidence="4 5" id="KW-0413">Isomerase</keyword>
<dbReference type="GO" id="GO:0006457">
    <property type="term" value="P:protein folding"/>
    <property type="evidence" value="ECO:0007669"/>
    <property type="project" value="InterPro"/>
</dbReference>
<feature type="domain" description="PPIase cyclophilin-type" evidence="6">
    <location>
        <begin position="12"/>
        <end position="155"/>
    </location>
</feature>
<dbReference type="OrthoDB" id="9807797at2"/>
<dbReference type="PROSITE" id="PS00170">
    <property type="entry name" value="CSA_PPIASE_1"/>
    <property type="match status" value="1"/>
</dbReference>
<dbReference type="PROSITE" id="PS50072">
    <property type="entry name" value="CSA_PPIASE_2"/>
    <property type="match status" value="1"/>
</dbReference>
<accession>A0A1G5W394</accession>
<dbReference type="PIRSF" id="PIRSF001467">
    <property type="entry name" value="Peptidylpro_ismrse"/>
    <property type="match status" value="1"/>
</dbReference>
<dbReference type="InterPro" id="IPR020892">
    <property type="entry name" value="Cyclophilin-type_PPIase_CS"/>
</dbReference>
<evidence type="ECO:0000259" key="6">
    <source>
        <dbReference type="PROSITE" id="PS50072"/>
    </source>
</evidence>
<dbReference type="Pfam" id="PF00160">
    <property type="entry name" value="Pro_isomerase"/>
    <property type="match status" value="1"/>
</dbReference>
<dbReference type="STRING" id="209880.SAMN02910343_01049"/>